<dbReference type="AlphaFoldDB" id="A0A2S6AWW2"/>
<keyword evidence="1" id="KW-0732">Signal</keyword>
<dbReference type="PROSITE" id="PS51257">
    <property type="entry name" value="PROKAR_LIPOPROTEIN"/>
    <property type="match status" value="1"/>
</dbReference>
<dbReference type="Proteomes" id="UP000239874">
    <property type="component" value="Unassembled WGS sequence"/>
</dbReference>
<accession>A0A2S6AWW2</accession>
<feature type="signal peptide" evidence="1">
    <location>
        <begin position="1"/>
        <end position="27"/>
    </location>
</feature>
<organism evidence="2 3">
    <name type="scientific">Nocardia nova</name>
    <dbReference type="NCBI Taxonomy" id="37330"/>
    <lineage>
        <taxon>Bacteria</taxon>
        <taxon>Bacillati</taxon>
        <taxon>Actinomycetota</taxon>
        <taxon>Actinomycetes</taxon>
        <taxon>Mycobacteriales</taxon>
        <taxon>Nocardiaceae</taxon>
        <taxon>Nocardia</taxon>
    </lineage>
</organism>
<proteinExistence type="predicted"/>
<name>A0A2S6AWW2_9NOCA</name>
<sequence length="182" mass="19554">MIRRGRTVAARRLAIVLLAAVVPVLVACNSGDDGTNGSATTTAAVKLWDPCTQIPDDVLRKTGVDPATKESGIAGVHQSGWEICSWKSPKYYLNVLSTGRSVQEFETKEGNVDFRDVTIAGRQGREFRVAGASKDTTCNVVFPAQQGAVQLKVMNNLVLDSPENPCNLLQDAGEFLVPVLPK</sequence>
<dbReference type="EMBL" id="PSZC01000001">
    <property type="protein sequence ID" value="PPJ39674.1"/>
    <property type="molecule type" value="Genomic_DNA"/>
</dbReference>
<comment type="caution">
    <text evidence="2">The sequence shown here is derived from an EMBL/GenBank/DDBJ whole genome shotgun (WGS) entry which is preliminary data.</text>
</comment>
<protein>
    <submittedName>
        <fullName evidence="2">DUF3558 domain-containing protein</fullName>
    </submittedName>
</protein>
<feature type="chain" id="PRO_5038851592" evidence="1">
    <location>
        <begin position="28"/>
        <end position="182"/>
    </location>
</feature>
<evidence type="ECO:0000313" key="2">
    <source>
        <dbReference type="EMBL" id="PPJ39674.1"/>
    </source>
</evidence>
<dbReference type="Pfam" id="PF12079">
    <property type="entry name" value="DUF3558"/>
    <property type="match status" value="1"/>
</dbReference>
<evidence type="ECO:0000256" key="1">
    <source>
        <dbReference type="SAM" id="SignalP"/>
    </source>
</evidence>
<reference evidence="2 3" key="1">
    <citation type="submission" date="2018-02" db="EMBL/GenBank/DDBJ databases">
        <title>8 Nocardia nova and 1 Nocardia cyriacigeorgica strain used for evolution to TMP-SMX.</title>
        <authorList>
            <person name="Mehta H."/>
            <person name="Weng J."/>
            <person name="Shamoo Y."/>
        </authorList>
    </citation>
    <scope>NUCLEOTIDE SEQUENCE [LARGE SCALE GENOMIC DNA]</scope>
    <source>
        <strain evidence="2 3">MDA3139</strain>
    </source>
</reference>
<evidence type="ECO:0000313" key="3">
    <source>
        <dbReference type="Proteomes" id="UP000239874"/>
    </source>
</evidence>
<dbReference type="InterPro" id="IPR024520">
    <property type="entry name" value="DUF3558"/>
</dbReference>
<gene>
    <name evidence="2" type="ORF">C5E45_00465</name>
</gene>